<reference evidence="1 2" key="1">
    <citation type="submission" date="2018-04" db="EMBL/GenBank/DDBJ databases">
        <title>WGS assembly of Panicum hallii var. hallii HAL2.</title>
        <authorList>
            <person name="Lovell J."/>
            <person name="Jenkins J."/>
            <person name="Lowry D."/>
            <person name="Mamidi S."/>
            <person name="Sreedasyam A."/>
            <person name="Weng X."/>
            <person name="Barry K."/>
            <person name="Bonette J."/>
            <person name="Campitelli B."/>
            <person name="Daum C."/>
            <person name="Gordon S."/>
            <person name="Gould B."/>
            <person name="Lipzen A."/>
            <person name="MacQueen A."/>
            <person name="Palacio-Mejia J."/>
            <person name="Plott C."/>
            <person name="Shakirov E."/>
            <person name="Shu S."/>
            <person name="Yoshinaga Y."/>
            <person name="Zane M."/>
            <person name="Rokhsar D."/>
            <person name="Grimwood J."/>
            <person name="Schmutz J."/>
            <person name="Juenger T."/>
        </authorList>
    </citation>
    <scope>NUCLEOTIDE SEQUENCE [LARGE SCALE GENOMIC DNA]</scope>
    <source>
        <strain evidence="2">cv. HAL2</strain>
    </source>
</reference>
<keyword evidence="2" id="KW-1185">Reference proteome</keyword>
<protein>
    <submittedName>
        <fullName evidence="1">Uncharacterized protein</fullName>
    </submittedName>
</protein>
<gene>
    <name evidence="1" type="ORF">GQ55_6G181200</name>
</gene>
<evidence type="ECO:0000313" key="1">
    <source>
        <dbReference type="EMBL" id="PUZ51388.1"/>
    </source>
</evidence>
<dbReference type="Gramene" id="PUZ51388">
    <property type="protein sequence ID" value="PUZ51388"/>
    <property type="gene ID" value="GQ55_6G181200"/>
</dbReference>
<dbReference type="EMBL" id="CM009754">
    <property type="protein sequence ID" value="PUZ51388.1"/>
    <property type="molecule type" value="Genomic_DNA"/>
</dbReference>
<evidence type="ECO:0000313" key="2">
    <source>
        <dbReference type="Proteomes" id="UP000244336"/>
    </source>
</evidence>
<dbReference type="AlphaFoldDB" id="A0A2T7D736"/>
<dbReference type="Proteomes" id="UP000244336">
    <property type="component" value="Chromosome 6"/>
</dbReference>
<name>A0A2T7D736_9POAL</name>
<organism evidence="1 2">
    <name type="scientific">Panicum hallii var. hallii</name>
    <dbReference type="NCBI Taxonomy" id="1504633"/>
    <lineage>
        <taxon>Eukaryota</taxon>
        <taxon>Viridiplantae</taxon>
        <taxon>Streptophyta</taxon>
        <taxon>Embryophyta</taxon>
        <taxon>Tracheophyta</taxon>
        <taxon>Spermatophyta</taxon>
        <taxon>Magnoliopsida</taxon>
        <taxon>Liliopsida</taxon>
        <taxon>Poales</taxon>
        <taxon>Poaceae</taxon>
        <taxon>PACMAD clade</taxon>
        <taxon>Panicoideae</taxon>
        <taxon>Panicodae</taxon>
        <taxon>Paniceae</taxon>
        <taxon>Panicinae</taxon>
        <taxon>Panicum</taxon>
        <taxon>Panicum sect. Panicum</taxon>
    </lineage>
</organism>
<sequence length="43" mass="4692">MPTRGSHASLLEYTHSMKTGAAIPSRLSTIQEKYVSVQSSQGR</sequence>
<proteinExistence type="predicted"/>
<accession>A0A2T7D736</accession>